<dbReference type="GO" id="GO:0016887">
    <property type="term" value="F:ATP hydrolysis activity"/>
    <property type="evidence" value="ECO:0007669"/>
    <property type="project" value="InterPro"/>
</dbReference>
<dbReference type="PROSITE" id="PS50893">
    <property type="entry name" value="ABC_TRANSPORTER_2"/>
    <property type="match status" value="2"/>
</dbReference>
<dbReference type="OrthoDB" id="9801441at2"/>
<dbReference type="InterPro" id="IPR017871">
    <property type="entry name" value="ABC_transporter-like_CS"/>
</dbReference>
<evidence type="ECO:0000256" key="2">
    <source>
        <dbReference type="ARBA" id="ARBA00022741"/>
    </source>
</evidence>
<dbReference type="InterPro" id="IPR027417">
    <property type="entry name" value="P-loop_NTPase"/>
</dbReference>
<dbReference type="PANTHER" id="PTHR42855:SF2">
    <property type="entry name" value="DRUG RESISTANCE ABC TRANSPORTER,ATP-BINDING PROTEIN"/>
    <property type="match status" value="1"/>
</dbReference>
<evidence type="ECO:0000256" key="4">
    <source>
        <dbReference type="SAM" id="Coils"/>
    </source>
</evidence>
<evidence type="ECO:0000313" key="7">
    <source>
        <dbReference type="Proteomes" id="UP000295504"/>
    </source>
</evidence>
<dbReference type="Proteomes" id="UP000295504">
    <property type="component" value="Unassembled WGS sequence"/>
</dbReference>
<dbReference type="PANTHER" id="PTHR42855">
    <property type="entry name" value="ABC TRANSPORTER ATP-BINDING SUBUNIT"/>
    <property type="match status" value="1"/>
</dbReference>
<dbReference type="InterPro" id="IPR032524">
    <property type="entry name" value="ABC_tran_C"/>
</dbReference>
<protein>
    <submittedName>
        <fullName evidence="6">ATP-binding cassette subfamily F protein 3</fullName>
    </submittedName>
</protein>
<evidence type="ECO:0000259" key="5">
    <source>
        <dbReference type="PROSITE" id="PS50893"/>
    </source>
</evidence>
<dbReference type="AlphaFoldDB" id="A0A4R2T2U9"/>
<accession>A0A4R2T2U9</accession>
<dbReference type="PROSITE" id="PS00211">
    <property type="entry name" value="ABC_TRANSPORTER_1"/>
    <property type="match status" value="2"/>
</dbReference>
<dbReference type="Pfam" id="PF16326">
    <property type="entry name" value="ABC_tran_CTD"/>
    <property type="match status" value="1"/>
</dbReference>
<comment type="caution">
    <text evidence="6">The sequence shown here is derived from an EMBL/GenBank/DDBJ whole genome shotgun (WGS) entry which is preliminary data.</text>
</comment>
<keyword evidence="3 6" id="KW-0067">ATP-binding</keyword>
<feature type="domain" description="ABC transporter" evidence="5">
    <location>
        <begin position="4"/>
        <end position="265"/>
    </location>
</feature>
<dbReference type="GO" id="GO:0003677">
    <property type="term" value="F:DNA binding"/>
    <property type="evidence" value="ECO:0007669"/>
    <property type="project" value="InterPro"/>
</dbReference>
<name>A0A4R2T2U9_9FIRM</name>
<feature type="coiled-coil region" evidence="4">
    <location>
        <begin position="87"/>
        <end position="114"/>
    </location>
</feature>
<dbReference type="SUPFAM" id="SSF52540">
    <property type="entry name" value="P-loop containing nucleoside triphosphate hydrolases"/>
    <property type="match status" value="2"/>
</dbReference>
<dbReference type="InterPro" id="IPR032781">
    <property type="entry name" value="ABC_tran_Xtn"/>
</dbReference>
<dbReference type="InterPro" id="IPR003593">
    <property type="entry name" value="AAA+_ATPase"/>
</dbReference>
<sequence>MIVLSCHLLSKSYGIQDILKDITFSINHGDKVGLIGANGAGKTTLFKILTGELKPDSGNIFVSKSTEIGYLKQNHTFDISNTIYEETEKVFSALIEMEKNIKKLENEIADLGVQDPNSRLLEAKMEEYSTILETFNNLNGYGFRSEVRGVLRGLGFTEENYSQPIGHLSGGQKTRVALAKLLLSKPDILLLDEPTNHLDISSVEWLEGFLKDYSGTVLIISHDRYFLNQVINKIMEIENMGLLSFTGNYSQFMKKKEQLLEQRAREFEALESEILRQKDIIRKLKQHGTEKLVKRAQSREKQLEKLENNIQTPMSQKKAVNLSFSSVSQSGRDVLNVDNLSKSFEGNNLFDNISFSLYRGEKVGLIGPNGIGKSTLFKILTNEVNSTSGSISFGHQVTTSLYDQELNNLNPENTVLDEIWDEYRKLDQTEIRTLLGAFLFPGDDVFKQIKSLSGGEKARLSLLKLILSNSNLLLLDEPTNHLDISSKEVLENALIDYDGTIFVISHDRYFLDRVTTKIIELTPNNCEEFLGNYSYYIEKKREQELLNNSTLSTESKTKTQIKEDRKKEKEEKAKIRQLQKRKEDIEDEISRLETGLEELKSIMCEEEVYSNPDRSKEAHEKFQQLQEKIDNLYEEWQELE</sequence>
<keyword evidence="7" id="KW-1185">Reference proteome</keyword>
<dbReference type="CDD" id="cd03221">
    <property type="entry name" value="ABCF_EF-3"/>
    <property type="match status" value="2"/>
</dbReference>
<dbReference type="Pfam" id="PF12848">
    <property type="entry name" value="ABC_tran_Xtn"/>
    <property type="match status" value="1"/>
</dbReference>
<evidence type="ECO:0000313" key="6">
    <source>
        <dbReference type="EMBL" id="TCP96295.1"/>
    </source>
</evidence>
<dbReference type="Pfam" id="PF00005">
    <property type="entry name" value="ABC_tran"/>
    <property type="match status" value="2"/>
</dbReference>
<keyword evidence="2" id="KW-0547">Nucleotide-binding</keyword>
<evidence type="ECO:0000256" key="1">
    <source>
        <dbReference type="ARBA" id="ARBA00022737"/>
    </source>
</evidence>
<dbReference type="RefSeq" id="WP_132849585.1">
    <property type="nucleotide sequence ID" value="NZ_CP058648.1"/>
</dbReference>
<evidence type="ECO:0000256" key="3">
    <source>
        <dbReference type="ARBA" id="ARBA00022840"/>
    </source>
</evidence>
<dbReference type="InterPro" id="IPR003439">
    <property type="entry name" value="ABC_transporter-like_ATP-bd"/>
</dbReference>
<keyword evidence="1" id="KW-0677">Repeat</keyword>
<organism evidence="6 7">
    <name type="scientific">Serpentinicella alkaliphila</name>
    <dbReference type="NCBI Taxonomy" id="1734049"/>
    <lineage>
        <taxon>Bacteria</taxon>
        <taxon>Bacillati</taxon>
        <taxon>Bacillota</taxon>
        <taxon>Clostridia</taxon>
        <taxon>Peptostreptococcales</taxon>
        <taxon>Natronincolaceae</taxon>
        <taxon>Serpentinicella</taxon>
    </lineage>
</organism>
<reference evidence="6 7" key="1">
    <citation type="submission" date="2019-03" db="EMBL/GenBank/DDBJ databases">
        <title>Genomic Encyclopedia of Type Strains, Phase IV (KMG-IV): sequencing the most valuable type-strain genomes for metagenomic binning, comparative biology and taxonomic classification.</title>
        <authorList>
            <person name="Goeker M."/>
        </authorList>
    </citation>
    <scope>NUCLEOTIDE SEQUENCE [LARGE SCALE GENOMIC DNA]</scope>
    <source>
        <strain evidence="6 7">DSM 100013</strain>
    </source>
</reference>
<gene>
    <name evidence="6" type="ORF">EDD79_10525</name>
</gene>
<dbReference type="FunFam" id="3.40.50.300:FF:000011">
    <property type="entry name" value="Putative ABC transporter ATP-binding component"/>
    <property type="match status" value="1"/>
</dbReference>
<dbReference type="SMART" id="SM00382">
    <property type="entry name" value="AAA"/>
    <property type="match status" value="2"/>
</dbReference>
<proteinExistence type="predicted"/>
<feature type="domain" description="ABC transporter" evidence="5">
    <location>
        <begin position="335"/>
        <end position="548"/>
    </location>
</feature>
<dbReference type="Gene3D" id="3.40.50.300">
    <property type="entry name" value="P-loop containing nucleotide triphosphate hydrolases"/>
    <property type="match status" value="2"/>
</dbReference>
<dbReference type="GO" id="GO:0005524">
    <property type="term" value="F:ATP binding"/>
    <property type="evidence" value="ECO:0007669"/>
    <property type="project" value="UniProtKB-KW"/>
</dbReference>
<keyword evidence="4" id="KW-0175">Coiled coil</keyword>
<dbReference type="InterPro" id="IPR051309">
    <property type="entry name" value="ABCF_ATPase"/>
</dbReference>
<feature type="coiled-coil region" evidence="4">
    <location>
        <begin position="558"/>
        <end position="635"/>
    </location>
</feature>
<dbReference type="EMBL" id="SLYC01000052">
    <property type="protein sequence ID" value="TCP96295.1"/>
    <property type="molecule type" value="Genomic_DNA"/>
</dbReference>
<feature type="coiled-coil region" evidence="4">
    <location>
        <begin position="253"/>
        <end position="309"/>
    </location>
</feature>
<dbReference type="FunFam" id="3.40.50.300:FF:000309">
    <property type="entry name" value="ABC transporter ATP-binding protein"/>
    <property type="match status" value="1"/>
</dbReference>